<dbReference type="PANTHER" id="PTHR13832">
    <property type="entry name" value="PROTEIN PHOSPHATASE 2C"/>
    <property type="match status" value="1"/>
</dbReference>
<dbReference type="AlphaFoldDB" id="A0A1G4IME8"/>
<evidence type="ECO:0000259" key="1">
    <source>
        <dbReference type="PROSITE" id="PS51746"/>
    </source>
</evidence>
<keyword evidence="3" id="KW-1185">Reference proteome</keyword>
<dbReference type="Proteomes" id="UP000189911">
    <property type="component" value="Chromosome A"/>
</dbReference>
<accession>A0A1G4IME8</accession>
<dbReference type="InterPro" id="IPR015655">
    <property type="entry name" value="PP2C"/>
</dbReference>
<dbReference type="PANTHER" id="PTHR13832:SF589">
    <property type="entry name" value="[PYRUVATE DEHYDROGENASE [ACETYL-TRANSFERRING]]-PHOSPHATASE 2, MITOCHONDRIAL"/>
    <property type="match status" value="1"/>
</dbReference>
<dbReference type="EMBL" id="LT598449">
    <property type="protein sequence ID" value="SCU77771.1"/>
    <property type="molecule type" value="Genomic_DNA"/>
</dbReference>
<dbReference type="SUPFAM" id="SSF81606">
    <property type="entry name" value="PP2C-like"/>
    <property type="match status" value="1"/>
</dbReference>
<organism evidence="2 3">
    <name type="scientific">Lachancea nothofagi CBS 11611</name>
    <dbReference type="NCBI Taxonomy" id="1266666"/>
    <lineage>
        <taxon>Eukaryota</taxon>
        <taxon>Fungi</taxon>
        <taxon>Dikarya</taxon>
        <taxon>Ascomycota</taxon>
        <taxon>Saccharomycotina</taxon>
        <taxon>Saccharomycetes</taxon>
        <taxon>Saccharomycetales</taxon>
        <taxon>Saccharomycetaceae</taxon>
        <taxon>Lachancea</taxon>
    </lineage>
</organism>
<reference evidence="3" key="1">
    <citation type="submission" date="2016-03" db="EMBL/GenBank/DDBJ databases">
        <authorList>
            <person name="Devillers Hugo."/>
        </authorList>
    </citation>
    <scope>NUCLEOTIDE SEQUENCE [LARGE SCALE GENOMIC DNA]</scope>
</reference>
<name>A0A1G4IME8_9SACH</name>
<proteinExistence type="predicted"/>
<dbReference type="GO" id="GO:0004722">
    <property type="term" value="F:protein serine/threonine phosphatase activity"/>
    <property type="evidence" value="ECO:0007669"/>
    <property type="project" value="InterPro"/>
</dbReference>
<protein>
    <submittedName>
        <fullName evidence="2">LANO_0A01222g1_1</fullName>
    </submittedName>
</protein>
<evidence type="ECO:0000313" key="2">
    <source>
        <dbReference type="EMBL" id="SCU77771.1"/>
    </source>
</evidence>
<dbReference type="Pfam" id="PF00481">
    <property type="entry name" value="PP2C"/>
    <property type="match status" value="1"/>
</dbReference>
<dbReference type="CDD" id="cd00143">
    <property type="entry name" value="PP2Cc"/>
    <property type="match status" value="1"/>
</dbReference>
<dbReference type="SMART" id="SM00332">
    <property type="entry name" value="PP2Cc"/>
    <property type="match status" value="1"/>
</dbReference>
<evidence type="ECO:0000313" key="3">
    <source>
        <dbReference type="Proteomes" id="UP000189911"/>
    </source>
</evidence>
<dbReference type="InterPro" id="IPR001932">
    <property type="entry name" value="PPM-type_phosphatase-like_dom"/>
</dbReference>
<feature type="domain" description="PPM-type phosphatase" evidence="1">
    <location>
        <begin position="55"/>
        <end position="452"/>
    </location>
</feature>
<dbReference type="OrthoDB" id="416093at2759"/>
<dbReference type="PROSITE" id="PS51746">
    <property type="entry name" value="PPM_2"/>
    <property type="match status" value="1"/>
</dbReference>
<dbReference type="Gene3D" id="3.60.40.10">
    <property type="entry name" value="PPM-type phosphatase domain"/>
    <property type="match status" value="1"/>
</dbReference>
<dbReference type="InterPro" id="IPR036457">
    <property type="entry name" value="PPM-type-like_dom_sf"/>
</dbReference>
<sequence>MGKAQPFVHLKPANLVLKSFNKQNASSSAPLTAPLNAKGTSSPMLRVNLNKFPSFIGHCTSRVNRRVNEDTYSINMLKLPASGQEMQCLRNKNIKDKKSYWDNELPLKKSVLNLSVFDGHGSDRISKLLAKELHHEIAGTLPSREAFFDLLRKYKDVVGGKYWSKLYTKREAYFHRFIANCNTKQEQVLFENDKSGSRMIFDTWGNIIDKNSLLTENERLRLFTAYLNFDFKHCCDASNVPEAEKVDNRPVGGSTASSVFITPYHEDDSYDETFLANPESLLKLIVTQVGDTKIVLCDKNGIAHSLTKIHHPTSSRESRRLGTSFQTDSFGDTRFLDNFANTRSFGDSIGKQDGLSCEPDIYSYLIGSTRSLPHSEISKLQFGGDECFVCLITDGVSDLMSDQELVDLITSTVNLRGFKTASPQFVSEEVVRFVAAIGGQQADNATCLVLRLPNWGNWPCIDRTGAIREEKLLSASSGSERSNV</sequence>
<gene>
    <name evidence="2" type="ORF">LANO_0A01222G</name>
</gene>